<protein>
    <submittedName>
        <fullName evidence="1">Uncharacterized protein</fullName>
    </submittedName>
</protein>
<dbReference type="Proteomes" id="UP001283361">
    <property type="component" value="Unassembled WGS sequence"/>
</dbReference>
<dbReference type="EMBL" id="JAWDGP010001807">
    <property type="protein sequence ID" value="KAK3787996.1"/>
    <property type="molecule type" value="Genomic_DNA"/>
</dbReference>
<keyword evidence="2" id="KW-1185">Reference proteome</keyword>
<evidence type="ECO:0000313" key="1">
    <source>
        <dbReference type="EMBL" id="KAK3787996.1"/>
    </source>
</evidence>
<reference evidence="1" key="1">
    <citation type="journal article" date="2023" name="G3 (Bethesda)">
        <title>A reference genome for the long-term kleptoplast-retaining sea slug Elysia crispata morphotype clarki.</title>
        <authorList>
            <person name="Eastman K.E."/>
            <person name="Pendleton A.L."/>
            <person name="Shaikh M.A."/>
            <person name="Suttiyut T."/>
            <person name="Ogas R."/>
            <person name="Tomko P."/>
            <person name="Gavelis G."/>
            <person name="Widhalm J.R."/>
            <person name="Wisecaver J.H."/>
        </authorList>
    </citation>
    <scope>NUCLEOTIDE SEQUENCE</scope>
    <source>
        <strain evidence="1">ECLA1</strain>
    </source>
</reference>
<accession>A0AAE1DYS5</accession>
<proteinExistence type="predicted"/>
<evidence type="ECO:0000313" key="2">
    <source>
        <dbReference type="Proteomes" id="UP001283361"/>
    </source>
</evidence>
<sequence>MGECVKVEGLLYHLKGSKRVSVSRRSLTTSAVRDVPDFPVAHAAHAIHHALVAVRGSVTSADRGENCATLLLANTDRLACGLVDMACGPERAEVEVAGCWLVEEEKIGVRLN</sequence>
<gene>
    <name evidence="1" type="ORF">RRG08_042284</name>
</gene>
<dbReference type="AlphaFoldDB" id="A0AAE1DYS5"/>
<comment type="caution">
    <text evidence="1">The sequence shown here is derived from an EMBL/GenBank/DDBJ whole genome shotgun (WGS) entry which is preliminary data.</text>
</comment>
<name>A0AAE1DYS5_9GAST</name>
<organism evidence="1 2">
    <name type="scientific">Elysia crispata</name>
    <name type="common">lettuce slug</name>
    <dbReference type="NCBI Taxonomy" id="231223"/>
    <lineage>
        <taxon>Eukaryota</taxon>
        <taxon>Metazoa</taxon>
        <taxon>Spiralia</taxon>
        <taxon>Lophotrochozoa</taxon>
        <taxon>Mollusca</taxon>
        <taxon>Gastropoda</taxon>
        <taxon>Heterobranchia</taxon>
        <taxon>Euthyneura</taxon>
        <taxon>Panpulmonata</taxon>
        <taxon>Sacoglossa</taxon>
        <taxon>Placobranchoidea</taxon>
        <taxon>Plakobranchidae</taxon>
        <taxon>Elysia</taxon>
    </lineage>
</organism>